<dbReference type="EMBL" id="JNBS01003429">
    <property type="protein sequence ID" value="OQR87275.1"/>
    <property type="molecule type" value="Genomic_DNA"/>
</dbReference>
<feature type="coiled-coil region" evidence="1">
    <location>
        <begin position="53"/>
        <end position="97"/>
    </location>
</feature>
<name>A0A1V9YNJ6_9STRA</name>
<dbReference type="Proteomes" id="UP000243217">
    <property type="component" value="Unassembled WGS sequence"/>
</dbReference>
<comment type="caution">
    <text evidence="2">The sequence shown here is derived from an EMBL/GenBank/DDBJ whole genome shotgun (WGS) entry which is preliminary data.</text>
</comment>
<organism evidence="2 3">
    <name type="scientific">Thraustotheca clavata</name>
    <dbReference type="NCBI Taxonomy" id="74557"/>
    <lineage>
        <taxon>Eukaryota</taxon>
        <taxon>Sar</taxon>
        <taxon>Stramenopiles</taxon>
        <taxon>Oomycota</taxon>
        <taxon>Saprolegniomycetes</taxon>
        <taxon>Saprolegniales</taxon>
        <taxon>Achlyaceae</taxon>
        <taxon>Thraustotheca</taxon>
    </lineage>
</organism>
<reference evidence="2 3" key="1">
    <citation type="journal article" date="2014" name="Genome Biol. Evol.">
        <title>The secreted proteins of Achlya hypogyna and Thraustotheca clavata identify the ancestral oomycete secretome and reveal gene acquisitions by horizontal gene transfer.</title>
        <authorList>
            <person name="Misner I."/>
            <person name="Blouin N."/>
            <person name="Leonard G."/>
            <person name="Richards T.A."/>
            <person name="Lane C.E."/>
        </authorList>
    </citation>
    <scope>NUCLEOTIDE SEQUENCE [LARGE SCALE GENOMIC DNA]</scope>
    <source>
        <strain evidence="2 3">ATCC 34112</strain>
    </source>
</reference>
<accession>A0A1V9YNJ6</accession>
<evidence type="ECO:0000313" key="2">
    <source>
        <dbReference type="EMBL" id="OQR87275.1"/>
    </source>
</evidence>
<evidence type="ECO:0000256" key="1">
    <source>
        <dbReference type="SAM" id="Coils"/>
    </source>
</evidence>
<protein>
    <submittedName>
        <fullName evidence="2">Uncharacterized protein</fullName>
    </submittedName>
</protein>
<dbReference type="AlphaFoldDB" id="A0A1V9YNJ6"/>
<gene>
    <name evidence="2" type="ORF">THRCLA_22924</name>
</gene>
<keyword evidence="1" id="KW-0175">Coiled coil</keyword>
<proteinExistence type="predicted"/>
<sequence length="128" mass="15656">MLNVFLDQLREQHEWNDIQSELFHNQERRLHDRSLQDVAQKRFLNLKEKMTSNEEWREKWEKKEASVEEVKSQQKEIIELKETLQQTLRRNEELGMEMARCRLQYSLLTLTFQFYLLGKLNQSDKLIS</sequence>
<evidence type="ECO:0000313" key="3">
    <source>
        <dbReference type="Proteomes" id="UP000243217"/>
    </source>
</evidence>
<keyword evidence="3" id="KW-1185">Reference proteome</keyword>